<dbReference type="PROSITE" id="PS50943">
    <property type="entry name" value="HTH_CROC1"/>
    <property type="match status" value="1"/>
</dbReference>
<organism evidence="2 3">
    <name type="scientific">Phenylobacterium glaciei</name>
    <dbReference type="NCBI Taxonomy" id="2803784"/>
    <lineage>
        <taxon>Bacteria</taxon>
        <taxon>Pseudomonadati</taxon>
        <taxon>Pseudomonadota</taxon>
        <taxon>Alphaproteobacteria</taxon>
        <taxon>Caulobacterales</taxon>
        <taxon>Caulobacteraceae</taxon>
        <taxon>Phenylobacterium</taxon>
    </lineage>
</organism>
<proteinExistence type="predicted"/>
<dbReference type="InterPro" id="IPR010982">
    <property type="entry name" value="Lambda_DNA-bd_dom_sf"/>
</dbReference>
<evidence type="ECO:0000313" key="3">
    <source>
        <dbReference type="Proteomes" id="UP000622580"/>
    </source>
</evidence>
<dbReference type="SUPFAM" id="SSF47413">
    <property type="entry name" value="lambda repressor-like DNA-binding domains"/>
    <property type="match status" value="1"/>
</dbReference>
<dbReference type="Pfam" id="PF01381">
    <property type="entry name" value="HTH_3"/>
    <property type="match status" value="1"/>
</dbReference>
<comment type="caution">
    <text evidence="2">The sequence shown here is derived from an EMBL/GenBank/DDBJ whole genome shotgun (WGS) entry which is preliminary data.</text>
</comment>
<protein>
    <submittedName>
        <fullName evidence="2">Helix-turn-helix transcriptional regulator</fullName>
    </submittedName>
</protein>
<dbReference type="SMART" id="SM00530">
    <property type="entry name" value="HTH_XRE"/>
    <property type="match status" value="1"/>
</dbReference>
<dbReference type="CDD" id="cd00093">
    <property type="entry name" value="HTH_XRE"/>
    <property type="match status" value="1"/>
</dbReference>
<sequence length="152" mass="16883">MAKEFDVDRSPNPVDLHVGLRIRLRRKELGVSQEKLADSIGLTFQQVQKYERAANRVSASKLWDMARALQTSISYFFDGLPDAELNAPASSDGPSPAHAFLMTPEGMELAAVFPKVRRARVRRRILDLVRAMVDEDDGEPEPAAPREPAQAA</sequence>
<name>A0A941D094_9CAUL</name>
<dbReference type="Proteomes" id="UP000622580">
    <property type="component" value="Unassembled WGS sequence"/>
</dbReference>
<dbReference type="EMBL" id="JAGSGD010000001">
    <property type="protein sequence ID" value="MBR7617993.1"/>
    <property type="molecule type" value="Genomic_DNA"/>
</dbReference>
<evidence type="ECO:0000313" key="2">
    <source>
        <dbReference type="EMBL" id="MBR7617993.1"/>
    </source>
</evidence>
<dbReference type="Gene3D" id="1.10.260.40">
    <property type="entry name" value="lambda repressor-like DNA-binding domains"/>
    <property type="match status" value="1"/>
</dbReference>
<reference evidence="2" key="1">
    <citation type="submission" date="2021-04" db="EMBL/GenBank/DDBJ databases">
        <title>Draft genome assembly of strain Phenylobacterium sp. 20VBR1 using MiniION and Illumina platforms.</title>
        <authorList>
            <person name="Thomas F.A."/>
            <person name="Krishnan K.P."/>
            <person name="Sinha R.K."/>
        </authorList>
    </citation>
    <scope>NUCLEOTIDE SEQUENCE</scope>
    <source>
        <strain evidence="2">20VBR1</strain>
    </source>
</reference>
<feature type="domain" description="HTH cro/C1-type" evidence="1">
    <location>
        <begin position="22"/>
        <end position="76"/>
    </location>
</feature>
<dbReference type="AlphaFoldDB" id="A0A941D094"/>
<keyword evidence="3" id="KW-1185">Reference proteome</keyword>
<gene>
    <name evidence="2" type="ORF">JKL49_01215</name>
</gene>
<dbReference type="RefSeq" id="WP_215337667.1">
    <property type="nucleotide sequence ID" value="NZ_JAGSGD010000001.1"/>
</dbReference>
<dbReference type="GO" id="GO:0003677">
    <property type="term" value="F:DNA binding"/>
    <property type="evidence" value="ECO:0007669"/>
    <property type="project" value="InterPro"/>
</dbReference>
<dbReference type="InterPro" id="IPR001387">
    <property type="entry name" value="Cro/C1-type_HTH"/>
</dbReference>
<accession>A0A941D094</accession>
<evidence type="ECO:0000259" key="1">
    <source>
        <dbReference type="PROSITE" id="PS50943"/>
    </source>
</evidence>